<proteinExistence type="predicted"/>
<dbReference type="InterPro" id="IPR008979">
    <property type="entry name" value="Galactose-bd-like_sf"/>
</dbReference>
<feature type="signal peptide" evidence="1">
    <location>
        <begin position="1"/>
        <end position="20"/>
    </location>
</feature>
<dbReference type="OrthoDB" id="5450334at2"/>
<protein>
    <submittedName>
        <fullName evidence="3">Discoidin domain-containing protein</fullName>
    </submittedName>
</protein>
<dbReference type="SUPFAM" id="SSF49785">
    <property type="entry name" value="Galactose-binding domain-like"/>
    <property type="match status" value="1"/>
</dbReference>
<evidence type="ECO:0000256" key="1">
    <source>
        <dbReference type="SAM" id="SignalP"/>
    </source>
</evidence>
<dbReference type="InterPro" id="IPR057561">
    <property type="entry name" value="NADase_transloc"/>
</dbReference>
<feature type="domain" description="NAD glycohydrolase translocation F5/8 type C" evidence="2">
    <location>
        <begin position="37"/>
        <end position="155"/>
    </location>
</feature>
<dbReference type="Pfam" id="PF25302">
    <property type="entry name" value="NADase_transloc"/>
    <property type="match status" value="1"/>
</dbReference>
<gene>
    <name evidence="3" type="ORF">F8A88_06300</name>
</gene>
<dbReference type="NCBIfam" id="NF047619">
    <property type="entry name" value="NADase_discoid"/>
    <property type="match status" value="1"/>
</dbReference>
<sequence>MKRLFIALLLVALSAATARSMELEVSVSHFLPTLSGKYMAGNLLDNDPATAWASSELHNGVGSWFRISFPEVVALRDLTIYNGHQGGKFQGFARIRTGRIIFSDGSEQHFELADCAGPQVIECWTVPTREITITVDSIYPESPAQKMSVAVSEVKIRLQGGVNAPKGMPEKGTLGELAQVIRNFYTYQTTLDDAFLQYIPKEKYEDEQFGFEVFKQMQMQRGTFEIMRRSVVDTNSLQFRLMRFKDSQAVVHCFGHYLVIWKENMTPIPDDSVFTMRREKDGWKIVSIRDYAAQQ</sequence>
<comment type="caution">
    <text evidence="3">The sequence shown here is derived from an EMBL/GenBank/DDBJ whole genome shotgun (WGS) entry which is preliminary data.</text>
</comment>
<keyword evidence="1" id="KW-0732">Signal</keyword>
<dbReference type="Proteomes" id="UP000438699">
    <property type="component" value="Unassembled WGS sequence"/>
</dbReference>
<evidence type="ECO:0000313" key="3">
    <source>
        <dbReference type="EMBL" id="KAB1442073.1"/>
    </source>
</evidence>
<dbReference type="EMBL" id="WAIE01000002">
    <property type="protein sequence ID" value="KAB1442073.1"/>
    <property type="molecule type" value="Genomic_DNA"/>
</dbReference>
<accession>A0A6N6N2R2</accession>
<evidence type="ECO:0000259" key="2">
    <source>
        <dbReference type="Pfam" id="PF25302"/>
    </source>
</evidence>
<dbReference type="RefSeq" id="WP_151150295.1">
    <property type="nucleotide sequence ID" value="NZ_WAIE01000002.1"/>
</dbReference>
<organism evidence="3 4">
    <name type="scientific">Pseudodesulfovibrio senegalensis</name>
    <dbReference type="NCBI Taxonomy" id="1721087"/>
    <lineage>
        <taxon>Bacteria</taxon>
        <taxon>Pseudomonadati</taxon>
        <taxon>Thermodesulfobacteriota</taxon>
        <taxon>Desulfovibrionia</taxon>
        <taxon>Desulfovibrionales</taxon>
        <taxon>Desulfovibrionaceae</taxon>
    </lineage>
</organism>
<feature type="chain" id="PRO_5026764486" evidence="1">
    <location>
        <begin position="21"/>
        <end position="295"/>
    </location>
</feature>
<keyword evidence="4" id="KW-1185">Reference proteome</keyword>
<name>A0A6N6N2R2_9BACT</name>
<dbReference type="Gene3D" id="2.60.120.260">
    <property type="entry name" value="Galactose-binding domain-like"/>
    <property type="match status" value="1"/>
</dbReference>
<dbReference type="AlphaFoldDB" id="A0A6N6N2R2"/>
<reference evidence="3 4" key="1">
    <citation type="journal article" date="2017" name="Int. J. Syst. Evol. Microbiol.">
        <title>Desulfovibrio senegalensis sp. nov., a mesophilic sulfate reducer isolated from marine sediment.</title>
        <authorList>
            <person name="Thioye A."/>
            <person name="Gam Z.B.A."/>
            <person name="Mbengue M."/>
            <person name="Cayol J.L."/>
            <person name="Joseph-Bartoli M."/>
            <person name="Toure-Kane C."/>
            <person name="Labat M."/>
        </authorList>
    </citation>
    <scope>NUCLEOTIDE SEQUENCE [LARGE SCALE GENOMIC DNA]</scope>
    <source>
        <strain evidence="3 4">DSM 101509</strain>
    </source>
</reference>
<evidence type="ECO:0000313" key="4">
    <source>
        <dbReference type="Proteomes" id="UP000438699"/>
    </source>
</evidence>